<dbReference type="InParanoid" id="A0A2K2D241"/>
<reference evidence="2" key="3">
    <citation type="submission" date="2018-08" db="UniProtKB">
        <authorList>
            <consortium name="EnsemblPlants"/>
        </authorList>
    </citation>
    <scope>IDENTIFICATION</scope>
    <source>
        <strain evidence="2">cv. Bd21</strain>
    </source>
</reference>
<evidence type="ECO:0000313" key="1">
    <source>
        <dbReference type="EMBL" id="PNT68335.1"/>
    </source>
</evidence>
<dbReference type="EMBL" id="CM000882">
    <property type="protein sequence ID" value="PNT68335.1"/>
    <property type="molecule type" value="Genomic_DNA"/>
</dbReference>
<reference evidence="1 2" key="1">
    <citation type="journal article" date="2010" name="Nature">
        <title>Genome sequencing and analysis of the model grass Brachypodium distachyon.</title>
        <authorList>
            <consortium name="International Brachypodium Initiative"/>
        </authorList>
    </citation>
    <scope>NUCLEOTIDE SEQUENCE [LARGE SCALE GENOMIC DNA]</scope>
    <source>
        <strain evidence="1 2">Bd21</strain>
    </source>
</reference>
<dbReference type="EnsemblPlants" id="PNT68335">
    <property type="protein sequence ID" value="PNT68335"/>
    <property type="gene ID" value="BRADI_3g39056v3"/>
</dbReference>
<protein>
    <submittedName>
        <fullName evidence="1 2">Uncharacterized protein</fullName>
    </submittedName>
</protein>
<evidence type="ECO:0000313" key="3">
    <source>
        <dbReference type="Proteomes" id="UP000008810"/>
    </source>
</evidence>
<keyword evidence="3" id="KW-1185">Reference proteome</keyword>
<dbReference type="Gramene" id="PNT68335">
    <property type="protein sequence ID" value="PNT68335"/>
    <property type="gene ID" value="BRADI_3g39056v3"/>
</dbReference>
<evidence type="ECO:0000313" key="2">
    <source>
        <dbReference type="EnsemblPlants" id="PNT68335"/>
    </source>
</evidence>
<dbReference type="AlphaFoldDB" id="A0A2K2D241"/>
<name>A0A2K2D241_BRADI</name>
<sequence length="53" mass="6271">MGRSPSRFWSLSMNLITRGYADYFQAHVLRQQVIEHTQTTDIISFSELKCLFF</sequence>
<dbReference type="Proteomes" id="UP000008810">
    <property type="component" value="Chromosome 3"/>
</dbReference>
<organism evidence="1">
    <name type="scientific">Brachypodium distachyon</name>
    <name type="common">Purple false brome</name>
    <name type="synonym">Trachynia distachya</name>
    <dbReference type="NCBI Taxonomy" id="15368"/>
    <lineage>
        <taxon>Eukaryota</taxon>
        <taxon>Viridiplantae</taxon>
        <taxon>Streptophyta</taxon>
        <taxon>Embryophyta</taxon>
        <taxon>Tracheophyta</taxon>
        <taxon>Spermatophyta</taxon>
        <taxon>Magnoliopsida</taxon>
        <taxon>Liliopsida</taxon>
        <taxon>Poales</taxon>
        <taxon>Poaceae</taxon>
        <taxon>BOP clade</taxon>
        <taxon>Pooideae</taxon>
        <taxon>Stipodae</taxon>
        <taxon>Brachypodieae</taxon>
        <taxon>Brachypodium</taxon>
    </lineage>
</organism>
<reference evidence="1" key="2">
    <citation type="submission" date="2017-06" db="EMBL/GenBank/DDBJ databases">
        <title>WGS assembly of Brachypodium distachyon.</title>
        <authorList>
            <consortium name="The International Brachypodium Initiative"/>
            <person name="Lucas S."/>
            <person name="Harmon-Smith M."/>
            <person name="Lail K."/>
            <person name="Tice H."/>
            <person name="Grimwood J."/>
            <person name="Bruce D."/>
            <person name="Barry K."/>
            <person name="Shu S."/>
            <person name="Lindquist E."/>
            <person name="Wang M."/>
            <person name="Pitluck S."/>
            <person name="Vogel J.P."/>
            <person name="Garvin D.F."/>
            <person name="Mockler T.C."/>
            <person name="Schmutz J."/>
            <person name="Rokhsar D."/>
            <person name="Bevan M.W."/>
        </authorList>
    </citation>
    <scope>NUCLEOTIDE SEQUENCE</scope>
    <source>
        <strain evidence="1">Bd21</strain>
    </source>
</reference>
<gene>
    <name evidence="1" type="ORF">BRADI_3g39056v3</name>
</gene>
<proteinExistence type="predicted"/>
<accession>A0A2K2D241</accession>